<dbReference type="Gene3D" id="2.120.10.30">
    <property type="entry name" value="TolB, C-terminal domain"/>
    <property type="match status" value="1"/>
</dbReference>
<comment type="subcellular location">
    <subcellularLocation>
        <location evidence="1">Vacuole</location>
    </subcellularLocation>
</comment>
<reference evidence="7" key="1">
    <citation type="submission" date="2022-06" db="EMBL/GenBank/DDBJ databases">
        <title>Uncovering the hologenomic basis of an extraordinary plant invasion.</title>
        <authorList>
            <person name="Bieker V.C."/>
            <person name="Martin M.D."/>
            <person name="Gilbert T."/>
            <person name="Hodgins K."/>
            <person name="Battlay P."/>
            <person name="Petersen B."/>
            <person name="Wilson J."/>
        </authorList>
    </citation>
    <scope>NUCLEOTIDE SEQUENCE</scope>
    <source>
        <strain evidence="7">AA19_3_7</strain>
        <tissue evidence="7">Leaf</tissue>
    </source>
</reference>
<evidence type="ECO:0000256" key="1">
    <source>
        <dbReference type="ARBA" id="ARBA00004116"/>
    </source>
</evidence>
<dbReference type="Proteomes" id="UP001206925">
    <property type="component" value="Unassembled WGS sequence"/>
</dbReference>
<evidence type="ECO:0000256" key="2">
    <source>
        <dbReference type="ARBA" id="ARBA00009191"/>
    </source>
</evidence>
<organism evidence="7 8">
    <name type="scientific">Ambrosia artemisiifolia</name>
    <name type="common">Common ragweed</name>
    <dbReference type="NCBI Taxonomy" id="4212"/>
    <lineage>
        <taxon>Eukaryota</taxon>
        <taxon>Viridiplantae</taxon>
        <taxon>Streptophyta</taxon>
        <taxon>Embryophyta</taxon>
        <taxon>Tracheophyta</taxon>
        <taxon>Spermatophyta</taxon>
        <taxon>Magnoliopsida</taxon>
        <taxon>eudicotyledons</taxon>
        <taxon>Gunneridae</taxon>
        <taxon>Pentapetalae</taxon>
        <taxon>asterids</taxon>
        <taxon>campanulids</taxon>
        <taxon>Asterales</taxon>
        <taxon>Asteraceae</taxon>
        <taxon>Asteroideae</taxon>
        <taxon>Heliantheae alliance</taxon>
        <taxon>Heliantheae</taxon>
        <taxon>Ambrosia</taxon>
    </lineage>
</organism>
<dbReference type="EMBL" id="JAMZMK010004930">
    <property type="protein sequence ID" value="KAI7754000.1"/>
    <property type="molecule type" value="Genomic_DNA"/>
</dbReference>
<dbReference type="SUPFAM" id="SSF63829">
    <property type="entry name" value="Calcium-dependent phosphotriesterase"/>
    <property type="match status" value="1"/>
</dbReference>
<evidence type="ECO:0000313" key="7">
    <source>
        <dbReference type="EMBL" id="KAI7754000.1"/>
    </source>
</evidence>
<dbReference type="Pfam" id="PF20067">
    <property type="entry name" value="SSL_N"/>
    <property type="match status" value="1"/>
</dbReference>
<comment type="caution">
    <text evidence="7">The sequence shown here is derived from an EMBL/GenBank/DDBJ whole genome shotgun (WGS) entry which is preliminary data.</text>
</comment>
<proteinExistence type="inferred from homology"/>
<dbReference type="Pfam" id="PF03088">
    <property type="entry name" value="Str_synth"/>
    <property type="match status" value="1"/>
</dbReference>
<evidence type="ECO:0000313" key="8">
    <source>
        <dbReference type="Proteomes" id="UP001206925"/>
    </source>
</evidence>
<feature type="domain" description="Strictosidine synthase conserved region" evidence="6">
    <location>
        <begin position="176"/>
        <end position="259"/>
    </location>
</feature>
<keyword evidence="5" id="KW-0812">Transmembrane</keyword>
<keyword evidence="5" id="KW-1133">Transmembrane helix</keyword>
<sequence>MANLTTHSRANTSRNDTNSWGKSFMFFALGVIVIAVLIIQLDKFEAVTYPMHEFGKPVAVAARKNAASLPSLEMIGMGHLNGGEDIAYDPKSGYVYTGCEDGWIKRVALKGLAVDMVVENWVNTGGRPLGIAVADSGDVFVADGLKGVIKVSINGEMEVLTNSAEGAKLGLPDCVVVTKNGMVYFTDASYKYDYNVGIFSFLDGRPDGRLLSYDPSTKQTQVLARDLYFANGIELSPNQDFVIVCETYMMRCSRYYLEGEKKGSMDIFIDGLPGFVDNIRYDGEGHYWLGIPWDNSFSTQVTMAYPFVRKILAFGLTHLQKMPDLMKFGGVMALDLDGNPIAGYFDDTWTLTTSGLKIGEHLYI</sequence>
<dbReference type="InterPro" id="IPR018119">
    <property type="entry name" value="Strictosidine_synth_cons-reg"/>
</dbReference>
<feature type="transmembrane region" description="Helical" evidence="5">
    <location>
        <begin position="20"/>
        <end position="41"/>
    </location>
</feature>
<accession>A0AAD5GSZ8</accession>
<evidence type="ECO:0000256" key="4">
    <source>
        <dbReference type="ARBA" id="ARBA00023180"/>
    </source>
</evidence>
<gene>
    <name evidence="7" type="ORF">M8C21_016168</name>
</gene>
<name>A0AAD5GSZ8_AMBAR</name>
<dbReference type="GO" id="GO:0005773">
    <property type="term" value="C:vacuole"/>
    <property type="evidence" value="ECO:0007669"/>
    <property type="project" value="UniProtKB-SubCell"/>
</dbReference>
<dbReference type="PANTHER" id="PTHR10426">
    <property type="entry name" value="STRICTOSIDINE SYNTHASE-RELATED"/>
    <property type="match status" value="1"/>
</dbReference>
<keyword evidence="5" id="KW-0472">Membrane</keyword>
<evidence type="ECO:0000259" key="6">
    <source>
        <dbReference type="Pfam" id="PF03088"/>
    </source>
</evidence>
<dbReference type="AlphaFoldDB" id="A0AAD5GSZ8"/>
<keyword evidence="3" id="KW-0926">Vacuole</keyword>
<dbReference type="GO" id="GO:0016787">
    <property type="term" value="F:hydrolase activity"/>
    <property type="evidence" value="ECO:0007669"/>
    <property type="project" value="TreeGrafter"/>
</dbReference>
<protein>
    <recommendedName>
        <fullName evidence="6">Strictosidine synthase conserved region domain-containing protein</fullName>
    </recommendedName>
</protein>
<dbReference type="InterPro" id="IPR011042">
    <property type="entry name" value="6-blade_b-propeller_TolB-like"/>
</dbReference>
<feature type="non-terminal residue" evidence="7">
    <location>
        <position position="1"/>
    </location>
</feature>
<evidence type="ECO:0000256" key="3">
    <source>
        <dbReference type="ARBA" id="ARBA00022554"/>
    </source>
</evidence>
<keyword evidence="8" id="KW-1185">Reference proteome</keyword>
<keyword evidence="4" id="KW-0325">Glycoprotein</keyword>
<dbReference type="GO" id="GO:0012505">
    <property type="term" value="C:endomembrane system"/>
    <property type="evidence" value="ECO:0007669"/>
    <property type="project" value="TreeGrafter"/>
</dbReference>
<evidence type="ECO:0000256" key="5">
    <source>
        <dbReference type="SAM" id="Phobius"/>
    </source>
</evidence>
<dbReference type="PANTHER" id="PTHR10426:SF117">
    <property type="entry name" value="STRICTOSIDINE SYNTHASE-RELATED"/>
    <property type="match status" value="1"/>
</dbReference>
<comment type="similarity">
    <text evidence="2">Belongs to the strictosidine synthase family.</text>
</comment>